<dbReference type="InParanoid" id="A0A2K1IS98"/>
<dbReference type="Proteomes" id="UP000006727">
    <property type="component" value="Chromosome 21"/>
</dbReference>
<dbReference type="EMBL" id="ABEU02000021">
    <property type="protein sequence ID" value="PNR32153.1"/>
    <property type="molecule type" value="Genomic_DNA"/>
</dbReference>
<dbReference type="EnsemblPlants" id="Pp3c21_16580V3.1">
    <property type="protein sequence ID" value="PAC:32916687.CDS.1"/>
    <property type="gene ID" value="Pp3c21_16580"/>
</dbReference>
<organism evidence="1">
    <name type="scientific">Physcomitrium patens</name>
    <name type="common">Spreading-leaved earth moss</name>
    <name type="synonym">Physcomitrella patens</name>
    <dbReference type="NCBI Taxonomy" id="3218"/>
    <lineage>
        <taxon>Eukaryota</taxon>
        <taxon>Viridiplantae</taxon>
        <taxon>Streptophyta</taxon>
        <taxon>Embryophyta</taxon>
        <taxon>Bryophyta</taxon>
        <taxon>Bryophytina</taxon>
        <taxon>Bryopsida</taxon>
        <taxon>Funariidae</taxon>
        <taxon>Funariales</taxon>
        <taxon>Funariaceae</taxon>
        <taxon>Physcomitrium</taxon>
    </lineage>
</organism>
<proteinExistence type="predicted"/>
<evidence type="ECO:0000313" key="2">
    <source>
        <dbReference type="EnsemblPlants" id="PAC:32916687.CDS.1"/>
    </source>
</evidence>
<gene>
    <name evidence="1" type="ORF">PHYPA_026278</name>
</gene>
<evidence type="ECO:0000313" key="3">
    <source>
        <dbReference type="Proteomes" id="UP000006727"/>
    </source>
</evidence>
<reference evidence="1 3" key="1">
    <citation type="journal article" date="2008" name="Science">
        <title>The Physcomitrella genome reveals evolutionary insights into the conquest of land by plants.</title>
        <authorList>
            <person name="Rensing S."/>
            <person name="Lang D."/>
            <person name="Zimmer A."/>
            <person name="Terry A."/>
            <person name="Salamov A."/>
            <person name="Shapiro H."/>
            <person name="Nishiyama T."/>
            <person name="Perroud P.-F."/>
            <person name="Lindquist E."/>
            <person name="Kamisugi Y."/>
            <person name="Tanahashi T."/>
            <person name="Sakakibara K."/>
            <person name="Fujita T."/>
            <person name="Oishi K."/>
            <person name="Shin-I T."/>
            <person name="Kuroki Y."/>
            <person name="Toyoda A."/>
            <person name="Suzuki Y."/>
            <person name="Hashimoto A."/>
            <person name="Yamaguchi K."/>
            <person name="Sugano A."/>
            <person name="Kohara Y."/>
            <person name="Fujiyama A."/>
            <person name="Anterola A."/>
            <person name="Aoki S."/>
            <person name="Ashton N."/>
            <person name="Barbazuk W.B."/>
            <person name="Barker E."/>
            <person name="Bennetzen J."/>
            <person name="Bezanilla M."/>
            <person name="Blankenship R."/>
            <person name="Cho S.H."/>
            <person name="Dutcher S."/>
            <person name="Estelle M."/>
            <person name="Fawcett J.A."/>
            <person name="Gundlach H."/>
            <person name="Hanada K."/>
            <person name="Heyl A."/>
            <person name="Hicks K.A."/>
            <person name="Hugh J."/>
            <person name="Lohr M."/>
            <person name="Mayer K."/>
            <person name="Melkozernov A."/>
            <person name="Murata T."/>
            <person name="Nelson D."/>
            <person name="Pils B."/>
            <person name="Prigge M."/>
            <person name="Reiss B."/>
            <person name="Renner T."/>
            <person name="Rombauts S."/>
            <person name="Rushton P."/>
            <person name="Sanderfoot A."/>
            <person name="Schween G."/>
            <person name="Shiu S.-H."/>
            <person name="Stueber K."/>
            <person name="Theodoulou F.L."/>
            <person name="Tu H."/>
            <person name="Van de Peer Y."/>
            <person name="Verrier P.J."/>
            <person name="Waters E."/>
            <person name="Wood A."/>
            <person name="Yang L."/>
            <person name="Cove D."/>
            <person name="Cuming A."/>
            <person name="Hasebe M."/>
            <person name="Lucas S."/>
            <person name="Mishler D.B."/>
            <person name="Reski R."/>
            <person name="Grigoriev I."/>
            <person name="Quatrano R.S."/>
            <person name="Boore J.L."/>
        </authorList>
    </citation>
    <scope>NUCLEOTIDE SEQUENCE [LARGE SCALE GENOMIC DNA]</scope>
    <source>
        <strain evidence="2 3">cv. Gransden 2004</strain>
    </source>
</reference>
<sequence length="102" mass="11631">MEWCLRWSSEFLKIPETLKRVDLVLMDQSQETSGGVIFEGIVPTENGVTKKKKRTSKFLIKQFGIIHKPADGSPWQNLELIGKDYVFIVSEPRTVSNSYVSV</sequence>
<reference evidence="2" key="3">
    <citation type="submission" date="2020-12" db="UniProtKB">
        <authorList>
            <consortium name="EnsemblPlants"/>
        </authorList>
    </citation>
    <scope>IDENTIFICATION</scope>
</reference>
<keyword evidence="3" id="KW-1185">Reference proteome</keyword>
<name>A0A2K1IS98_PHYPA</name>
<dbReference type="PaxDb" id="3218-PP1S373_22V6.1"/>
<accession>A0A2K1IS98</accession>
<dbReference type="AlphaFoldDB" id="A0A2K1IS98"/>
<dbReference type="Gramene" id="Pp3c21_16580V3.1">
    <property type="protein sequence ID" value="PAC:32916687.CDS.1"/>
    <property type="gene ID" value="Pp3c21_16580"/>
</dbReference>
<protein>
    <submittedName>
        <fullName evidence="1 2">Uncharacterized protein</fullName>
    </submittedName>
</protein>
<reference evidence="1 3" key="2">
    <citation type="journal article" date="2018" name="Plant J.">
        <title>The Physcomitrella patens chromosome-scale assembly reveals moss genome structure and evolution.</title>
        <authorList>
            <person name="Lang D."/>
            <person name="Ullrich K.K."/>
            <person name="Murat F."/>
            <person name="Fuchs J."/>
            <person name="Jenkins J."/>
            <person name="Haas F.B."/>
            <person name="Piednoel M."/>
            <person name="Gundlach H."/>
            <person name="Van Bel M."/>
            <person name="Meyberg R."/>
            <person name="Vives C."/>
            <person name="Morata J."/>
            <person name="Symeonidi A."/>
            <person name="Hiss M."/>
            <person name="Muchero W."/>
            <person name="Kamisugi Y."/>
            <person name="Saleh O."/>
            <person name="Blanc G."/>
            <person name="Decker E.L."/>
            <person name="van Gessel N."/>
            <person name="Grimwood J."/>
            <person name="Hayes R.D."/>
            <person name="Graham S.W."/>
            <person name="Gunter L.E."/>
            <person name="McDaniel S.F."/>
            <person name="Hoernstein S.N.W."/>
            <person name="Larsson A."/>
            <person name="Li F.W."/>
            <person name="Perroud P.F."/>
            <person name="Phillips J."/>
            <person name="Ranjan P."/>
            <person name="Rokshar D.S."/>
            <person name="Rothfels C.J."/>
            <person name="Schneider L."/>
            <person name="Shu S."/>
            <person name="Stevenson D.W."/>
            <person name="Thummler F."/>
            <person name="Tillich M."/>
            <person name="Villarreal Aguilar J.C."/>
            <person name="Widiez T."/>
            <person name="Wong G.K."/>
            <person name="Wymore A."/>
            <person name="Zhang Y."/>
            <person name="Zimmer A.D."/>
            <person name="Quatrano R.S."/>
            <person name="Mayer K.F.X."/>
            <person name="Goodstein D."/>
            <person name="Casacuberta J.M."/>
            <person name="Vandepoele K."/>
            <person name="Reski R."/>
            <person name="Cuming A.C."/>
            <person name="Tuskan G.A."/>
            <person name="Maumus F."/>
            <person name="Salse J."/>
            <person name="Schmutz J."/>
            <person name="Rensing S.A."/>
        </authorList>
    </citation>
    <scope>NUCLEOTIDE SEQUENCE [LARGE SCALE GENOMIC DNA]</scope>
    <source>
        <strain evidence="2 3">cv. Gransden 2004</strain>
    </source>
</reference>
<evidence type="ECO:0000313" key="1">
    <source>
        <dbReference type="EMBL" id="PNR32153.1"/>
    </source>
</evidence>